<keyword evidence="3" id="KW-0378">Hydrolase</keyword>
<protein>
    <recommendedName>
        <fullName evidence="2">N-acetylmuramoyl-L-alanine amidase</fullName>
        <ecNumber evidence="2">3.5.1.28</ecNumber>
    </recommendedName>
</protein>
<evidence type="ECO:0000259" key="4">
    <source>
        <dbReference type="SMART" id="SM00646"/>
    </source>
</evidence>
<dbReference type="SUPFAM" id="SSF53187">
    <property type="entry name" value="Zn-dependent exopeptidases"/>
    <property type="match status" value="1"/>
</dbReference>
<dbReference type="InterPro" id="IPR050695">
    <property type="entry name" value="N-acetylmuramoyl_amidase_3"/>
</dbReference>
<dbReference type="Gene3D" id="3.40.630.40">
    <property type="entry name" value="Zn-dependent exopeptidases"/>
    <property type="match status" value="1"/>
</dbReference>
<proteinExistence type="predicted"/>
<sequence>MKLQNVVFLYLLLKTCLFFGQDVYRPLRIVIDPGHGGMDSGARGLNGILEKDLVLDLAQRLITGQQEFDGKPAEYFLTRYTDTLISLGDRTKLARILQADLFISLHYNDASNSNATGVEVYAYNQENPYLEQSIWLGHLLEKRLVVLTGQKSRGVKFANFQVLRDLKDFCPAIVLEVGFIKDIR</sequence>
<evidence type="ECO:0000256" key="2">
    <source>
        <dbReference type="ARBA" id="ARBA00011901"/>
    </source>
</evidence>
<dbReference type="Proteomes" id="UP000289821">
    <property type="component" value="Unassembled WGS sequence"/>
</dbReference>
<name>A0A4Q0NVQ6_9FLAO</name>
<evidence type="ECO:0000256" key="3">
    <source>
        <dbReference type="ARBA" id="ARBA00022801"/>
    </source>
</evidence>
<dbReference type="GO" id="GO:0030288">
    <property type="term" value="C:outer membrane-bounded periplasmic space"/>
    <property type="evidence" value="ECO:0007669"/>
    <property type="project" value="TreeGrafter"/>
</dbReference>
<dbReference type="EMBL" id="QOVI01000003">
    <property type="protein sequence ID" value="RXG15157.1"/>
    <property type="molecule type" value="Genomic_DNA"/>
</dbReference>
<comment type="catalytic activity">
    <reaction evidence="1">
        <text>Hydrolyzes the link between N-acetylmuramoyl residues and L-amino acid residues in certain cell-wall glycopeptides.</text>
        <dbReference type="EC" id="3.5.1.28"/>
    </reaction>
</comment>
<dbReference type="CDD" id="cd02696">
    <property type="entry name" value="MurNAc-LAA"/>
    <property type="match status" value="1"/>
</dbReference>
<dbReference type="InterPro" id="IPR002508">
    <property type="entry name" value="MurNAc-LAA_cat"/>
</dbReference>
<gene>
    <name evidence="5" type="ORF">DSM04_10344</name>
</gene>
<dbReference type="RefSeq" id="WP_128760765.1">
    <property type="nucleotide sequence ID" value="NZ_QOVI01000003.1"/>
</dbReference>
<comment type="caution">
    <text evidence="5">The sequence shown here is derived from an EMBL/GenBank/DDBJ whole genome shotgun (WGS) entry which is preliminary data.</text>
</comment>
<evidence type="ECO:0000313" key="5">
    <source>
        <dbReference type="EMBL" id="RXG15157.1"/>
    </source>
</evidence>
<accession>A0A4Q0NVQ6</accession>
<dbReference type="GO" id="GO:0008745">
    <property type="term" value="F:N-acetylmuramoyl-L-alanine amidase activity"/>
    <property type="evidence" value="ECO:0007669"/>
    <property type="project" value="UniProtKB-EC"/>
</dbReference>
<organism evidence="5 6">
    <name type="scientific">Leeuwenhoekiella aestuarii</name>
    <dbReference type="NCBI Taxonomy" id="2249426"/>
    <lineage>
        <taxon>Bacteria</taxon>
        <taxon>Pseudomonadati</taxon>
        <taxon>Bacteroidota</taxon>
        <taxon>Flavobacteriia</taxon>
        <taxon>Flavobacteriales</taxon>
        <taxon>Flavobacteriaceae</taxon>
        <taxon>Leeuwenhoekiella</taxon>
    </lineage>
</organism>
<dbReference type="PANTHER" id="PTHR30404">
    <property type="entry name" value="N-ACETYLMURAMOYL-L-ALANINE AMIDASE"/>
    <property type="match status" value="1"/>
</dbReference>
<evidence type="ECO:0000313" key="6">
    <source>
        <dbReference type="Proteomes" id="UP000289821"/>
    </source>
</evidence>
<dbReference type="OrthoDB" id="9806267at2"/>
<evidence type="ECO:0000256" key="1">
    <source>
        <dbReference type="ARBA" id="ARBA00001561"/>
    </source>
</evidence>
<dbReference type="Pfam" id="PF01520">
    <property type="entry name" value="Amidase_3"/>
    <property type="match status" value="1"/>
</dbReference>
<dbReference type="GO" id="GO:0009253">
    <property type="term" value="P:peptidoglycan catabolic process"/>
    <property type="evidence" value="ECO:0007669"/>
    <property type="project" value="InterPro"/>
</dbReference>
<dbReference type="EC" id="3.5.1.28" evidence="2"/>
<dbReference type="SMART" id="SM00646">
    <property type="entry name" value="Ami_3"/>
    <property type="match status" value="1"/>
</dbReference>
<dbReference type="AlphaFoldDB" id="A0A4Q0NVQ6"/>
<reference evidence="5 6" key="1">
    <citation type="submission" date="2018-07" db="EMBL/GenBank/DDBJ databases">
        <title>Leeuwenhoekiella genomics.</title>
        <authorList>
            <person name="Tahon G."/>
            <person name="Willems A."/>
        </authorList>
    </citation>
    <scope>NUCLEOTIDE SEQUENCE [LARGE SCALE GENOMIC DNA]</scope>
    <source>
        <strain evidence="5 6">R-50232</strain>
    </source>
</reference>
<feature type="domain" description="MurNAc-LAA" evidence="4">
    <location>
        <begin position="91"/>
        <end position="184"/>
    </location>
</feature>
<keyword evidence="6" id="KW-1185">Reference proteome</keyword>
<dbReference type="PANTHER" id="PTHR30404:SF0">
    <property type="entry name" value="N-ACETYLMURAMOYL-L-ALANINE AMIDASE AMIC"/>
    <property type="match status" value="1"/>
</dbReference>